<dbReference type="GO" id="GO:0006096">
    <property type="term" value="P:glycolytic process"/>
    <property type="evidence" value="ECO:0007669"/>
    <property type="project" value="UniProtKB-KW"/>
</dbReference>
<sequence length="214" mass="24963">MRLYLMRHGETDWNKEGRIQGSADIKLNQNGIDLAYKTLEGIEKAGIKFDYIYSSPYIRALKTAQILSKGSVPIETDQRIREMDFGKYEGIELAQIATKPEYKNMHRFFVEPDAFVPEEGMESYEEAFQRIDAFYQEKIAQDMERYEHVLIVCHGAIIRSFIAYLCHKSIGDLWNLKQPNCALNIFEITKEQVDLIEMAKIVYDKSLLPNRKYT</sequence>
<dbReference type="InterPro" id="IPR005952">
    <property type="entry name" value="Phosphogly_mut1"/>
</dbReference>
<reference evidence="8 9" key="1">
    <citation type="submission" date="2016-10" db="EMBL/GenBank/DDBJ databases">
        <authorList>
            <person name="de Groot N.N."/>
        </authorList>
    </citation>
    <scope>NUCLEOTIDE SEQUENCE [LARGE SCALE GENOMIC DNA]</scope>
    <source>
        <strain evidence="8 9">DSM 3217</strain>
    </source>
</reference>
<dbReference type="OrthoDB" id="9781415at2"/>
<evidence type="ECO:0000256" key="3">
    <source>
        <dbReference type="ARBA" id="ARBA00023152"/>
    </source>
</evidence>
<dbReference type="SMART" id="SM00855">
    <property type="entry name" value="PGAM"/>
    <property type="match status" value="1"/>
</dbReference>
<dbReference type="PANTHER" id="PTHR11931">
    <property type="entry name" value="PHOSPHOGLYCERATE MUTASE"/>
    <property type="match status" value="1"/>
</dbReference>
<evidence type="ECO:0000313" key="8">
    <source>
        <dbReference type="EMBL" id="SDB09477.1"/>
    </source>
</evidence>
<dbReference type="Proteomes" id="UP000199228">
    <property type="component" value="Unassembled WGS sequence"/>
</dbReference>
<dbReference type="AlphaFoldDB" id="A0A1G6AM30"/>
<gene>
    <name evidence="8" type="ORF">SAMN02910417_00711</name>
</gene>
<organism evidence="8 9">
    <name type="scientific">Eubacterium oxidoreducens</name>
    <dbReference type="NCBI Taxonomy" id="1732"/>
    <lineage>
        <taxon>Bacteria</taxon>
        <taxon>Bacillati</taxon>
        <taxon>Bacillota</taxon>
        <taxon>Clostridia</taxon>
        <taxon>Eubacteriales</taxon>
        <taxon>Eubacteriaceae</taxon>
        <taxon>Eubacterium</taxon>
    </lineage>
</organism>
<proteinExistence type="inferred from homology"/>
<dbReference type="CDD" id="cd07067">
    <property type="entry name" value="HP_PGM_like"/>
    <property type="match status" value="1"/>
</dbReference>
<keyword evidence="4" id="KW-0413">Isomerase</keyword>
<feature type="active site" description="Proton donor/acceptor" evidence="5">
    <location>
        <position position="82"/>
    </location>
</feature>
<keyword evidence="3" id="KW-0324">Glycolysis</keyword>
<feature type="site" description="Transition state stabilizer" evidence="7">
    <location>
        <position position="154"/>
    </location>
</feature>
<dbReference type="GO" id="GO:0004619">
    <property type="term" value="F:phosphoglycerate mutase activity"/>
    <property type="evidence" value="ECO:0007669"/>
    <property type="project" value="UniProtKB-EC"/>
</dbReference>
<protein>
    <recommendedName>
        <fullName evidence="2">phosphoglycerate mutase (2,3-diphosphoglycerate-dependent)</fullName>
        <ecNumber evidence="2">5.4.2.11</ecNumber>
    </recommendedName>
</protein>
<dbReference type="SUPFAM" id="SSF53254">
    <property type="entry name" value="Phosphoglycerate mutase-like"/>
    <property type="match status" value="1"/>
</dbReference>
<dbReference type="InterPro" id="IPR001345">
    <property type="entry name" value="PG/BPGM_mutase_AS"/>
</dbReference>
<comment type="similarity">
    <text evidence="1">Belongs to the phosphoglycerate mutase family. BPG-dependent PGAM subfamily.</text>
</comment>
<dbReference type="RefSeq" id="WP_090172276.1">
    <property type="nucleotide sequence ID" value="NZ_FMXR01000006.1"/>
</dbReference>
<dbReference type="EC" id="5.4.2.11" evidence="2"/>
<name>A0A1G6AM30_EUBOX</name>
<evidence type="ECO:0000256" key="1">
    <source>
        <dbReference type="ARBA" id="ARBA00006717"/>
    </source>
</evidence>
<feature type="active site" description="Tele-phosphohistidine intermediate" evidence="5">
    <location>
        <position position="8"/>
    </location>
</feature>
<evidence type="ECO:0000256" key="5">
    <source>
        <dbReference type="PIRSR" id="PIRSR613078-1"/>
    </source>
</evidence>
<accession>A0A1G6AM30</accession>
<keyword evidence="9" id="KW-1185">Reference proteome</keyword>
<dbReference type="EMBL" id="FMXR01000006">
    <property type="protein sequence ID" value="SDB09477.1"/>
    <property type="molecule type" value="Genomic_DNA"/>
</dbReference>
<dbReference type="InterPro" id="IPR013078">
    <property type="entry name" value="His_Pase_superF_clade-1"/>
</dbReference>
<dbReference type="InterPro" id="IPR029033">
    <property type="entry name" value="His_PPase_superfam"/>
</dbReference>
<feature type="binding site" evidence="6">
    <location>
        <begin position="7"/>
        <end position="14"/>
    </location>
    <ligand>
        <name>substrate</name>
    </ligand>
</feature>
<dbReference type="STRING" id="1732.SAMN02910417_00711"/>
<dbReference type="PROSITE" id="PS00175">
    <property type="entry name" value="PG_MUTASE"/>
    <property type="match status" value="1"/>
</dbReference>
<feature type="binding site" evidence="6">
    <location>
        <position position="59"/>
    </location>
    <ligand>
        <name>substrate</name>
    </ligand>
</feature>
<dbReference type="PIRSF" id="PIRSF000709">
    <property type="entry name" value="6PFK_2-Ptase"/>
    <property type="match status" value="1"/>
</dbReference>
<evidence type="ECO:0000256" key="4">
    <source>
        <dbReference type="ARBA" id="ARBA00023235"/>
    </source>
</evidence>
<evidence type="ECO:0000256" key="7">
    <source>
        <dbReference type="PIRSR" id="PIRSR613078-3"/>
    </source>
</evidence>
<evidence type="ECO:0000256" key="2">
    <source>
        <dbReference type="ARBA" id="ARBA00012028"/>
    </source>
</evidence>
<evidence type="ECO:0000256" key="6">
    <source>
        <dbReference type="PIRSR" id="PIRSR613078-2"/>
    </source>
</evidence>
<evidence type="ECO:0000313" key="9">
    <source>
        <dbReference type="Proteomes" id="UP000199228"/>
    </source>
</evidence>
<dbReference type="Gene3D" id="3.40.50.1240">
    <property type="entry name" value="Phosphoglycerate mutase-like"/>
    <property type="match status" value="1"/>
</dbReference>
<dbReference type="Pfam" id="PF00300">
    <property type="entry name" value="His_Phos_1"/>
    <property type="match status" value="1"/>
</dbReference>